<dbReference type="CDD" id="cd17369">
    <property type="entry name" value="MFS_ShiA_like"/>
    <property type="match status" value="1"/>
</dbReference>
<keyword evidence="6 8" id="KW-1133">Transmembrane helix</keyword>
<feature type="transmembrane region" description="Helical" evidence="8">
    <location>
        <begin position="386"/>
        <end position="410"/>
    </location>
</feature>
<dbReference type="Gene3D" id="1.20.1250.20">
    <property type="entry name" value="MFS general substrate transporter like domains"/>
    <property type="match status" value="2"/>
</dbReference>
<comment type="subcellular location">
    <subcellularLocation>
        <location evidence="1">Cell inner membrane</location>
        <topology evidence="1">Multi-pass membrane protein</topology>
    </subcellularLocation>
</comment>
<gene>
    <name evidence="10" type="ORF">PGB27_17145</name>
</gene>
<evidence type="ECO:0000256" key="8">
    <source>
        <dbReference type="SAM" id="Phobius"/>
    </source>
</evidence>
<proteinExistence type="predicted"/>
<evidence type="ECO:0000256" key="4">
    <source>
        <dbReference type="ARBA" id="ARBA00022519"/>
    </source>
</evidence>
<dbReference type="Pfam" id="PF00083">
    <property type="entry name" value="Sugar_tr"/>
    <property type="match status" value="1"/>
</dbReference>
<sequence length="457" mass="48193">MSASPSRAPSRTPIVKVVAASMLGTTVEWYDFFLYGVAAAIVFPAVFFPDADPVAGTLLSFGTFAIGFIARPLGGLVFGHYGDKIGRKKLLVVSLMMMGVSTFLIGLLPGYATIGLAAPLLLVLLRLIQGFALGGEWGGAVLIVSEHGDPKRRGFWASWPQAGAPAGQLLANGLLALLAVVQSEAAFQDWGWRIPFLLSAILIGIGLYVRLSVEESPVFRQAQERAAAAAAERTDGTTAKDSMPILEVFRRYPREVVTAMGARFAENVSYYIFTIVISTYMTQQFGLPSSFVLGAVLIGAAVHVVTIPLWGAVSDRVGRRPVYVFGAAGVGLWAFAFFALLNTESFALTALAVVVGLVLHGAMYGPQAAFLSELFGTKVRYSGVSIGYQLASVAAGGLAPIISVALLSAFGTGYAIAAYVAASSVLTLVAVLSYRETRDRDLSADAGFGRAERPASS</sequence>
<evidence type="ECO:0000259" key="9">
    <source>
        <dbReference type="PROSITE" id="PS50850"/>
    </source>
</evidence>
<dbReference type="InterPro" id="IPR004736">
    <property type="entry name" value="MHS_symport"/>
</dbReference>
<evidence type="ECO:0000256" key="5">
    <source>
        <dbReference type="ARBA" id="ARBA00022692"/>
    </source>
</evidence>
<reference evidence="10 11" key="1">
    <citation type="submission" date="2023-02" db="EMBL/GenBank/DDBJ databases">
        <title>Genome sequencing required for Actinomycetospora new species description.</title>
        <authorList>
            <person name="Saimee Y."/>
            <person name="Duangmal K."/>
        </authorList>
    </citation>
    <scope>NUCLEOTIDE SEQUENCE [LARGE SCALE GENOMIC DNA]</scope>
    <source>
        <strain evidence="10 11">DW7H6</strain>
    </source>
</reference>
<dbReference type="PANTHER" id="PTHR43045">
    <property type="entry name" value="SHIKIMATE TRANSPORTER"/>
    <property type="match status" value="1"/>
</dbReference>
<name>A0ABT5SW35_9PSEU</name>
<feature type="transmembrane region" description="Helical" evidence="8">
    <location>
        <begin position="192"/>
        <end position="211"/>
    </location>
</feature>
<feature type="transmembrane region" description="Helical" evidence="8">
    <location>
        <begin position="268"/>
        <end position="285"/>
    </location>
</feature>
<dbReference type="SUPFAM" id="SSF103473">
    <property type="entry name" value="MFS general substrate transporter"/>
    <property type="match status" value="1"/>
</dbReference>
<dbReference type="PANTHER" id="PTHR43045:SF1">
    <property type="entry name" value="SHIKIMATE TRANSPORTER"/>
    <property type="match status" value="1"/>
</dbReference>
<keyword evidence="5 8" id="KW-0812">Transmembrane</keyword>
<evidence type="ECO:0000313" key="11">
    <source>
        <dbReference type="Proteomes" id="UP001300763"/>
    </source>
</evidence>
<dbReference type="NCBIfam" id="TIGR00883">
    <property type="entry name" value="2A0106"/>
    <property type="match status" value="1"/>
</dbReference>
<feature type="transmembrane region" description="Helical" evidence="8">
    <location>
        <begin position="346"/>
        <end position="365"/>
    </location>
</feature>
<evidence type="ECO:0000256" key="3">
    <source>
        <dbReference type="ARBA" id="ARBA00022475"/>
    </source>
</evidence>
<keyword evidence="11" id="KW-1185">Reference proteome</keyword>
<comment type="caution">
    <text evidence="10">The sequence shown here is derived from an EMBL/GenBank/DDBJ whole genome shotgun (WGS) entry which is preliminary data.</text>
</comment>
<keyword evidence="3" id="KW-1003">Cell membrane</keyword>
<dbReference type="Proteomes" id="UP001300763">
    <property type="component" value="Unassembled WGS sequence"/>
</dbReference>
<feature type="transmembrane region" description="Helical" evidence="8">
    <location>
        <begin position="120"/>
        <end position="144"/>
    </location>
</feature>
<dbReference type="InterPro" id="IPR005828">
    <property type="entry name" value="MFS_sugar_transport-like"/>
</dbReference>
<dbReference type="EMBL" id="JAQZAO010000007">
    <property type="protein sequence ID" value="MDD7967065.1"/>
    <property type="molecule type" value="Genomic_DNA"/>
</dbReference>
<keyword evidence="2" id="KW-0813">Transport</keyword>
<feature type="domain" description="Major facilitator superfamily (MFS) profile" evidence="9">
    <location>
        <begin position="17"/>
        <end position="438"/>
    </location>
</feature>
<dbReference type="InterPro" id="IPR020846">
    <property type="entry name" value="MFS_dom"/>
</dbReference>
<protein>
    <submittedName>
        <fullName evidence="10">MFS transporter</fullName>
    </submittedName>
</protein>
<feature type="transmembrane region" description="Helical" evidence="8">
    <location>
        <begin position="54"/>
        <end position="78"/>
    </location>
</feature>
<organism evidence="10 11">
    <name type="scientific">Actinomycetospora lemnae</name>
    <dbReference type="NCBI Taxonomy" id="3019891"/>
    <lineage>
        <taxon>Bacteria</taxon>
        <taxon>Bacillati</taxon>
        <taxon>Actinomycetota</taxon>
        <taxon>Actinomycetes</taxon>
        <taxon>Pseudonocardiales</taxon>
        <taxon>Pseudonocardiaceae</taxon>
        <taxon>Actinomycetospora</taxon>
    </lineage>
</organism>
<dbReference type="PROSITE" id="PS00217">
    <property type="entry name" value="SUGAR_TRANSPORT_2"/>
    <property type="match status" value="1"/>
</dbReference>
<feature type="transmembrane region" description="Helical" evidence="8">
    <location>
        <begin position="29"/>
        <end position="48"/>
    </location>
</feature>
<evidence type="ECO:0000256" key="7">
    <source>
        <dbReference type="ARBA" id="ARBA00023136"/>
    </source>
</evidence>
<feature type="transmembrane region" description="Helical" evidence="8">
    <location>
        <begin position="322"/>
        <end position="340"/>
    </location>
</feature>
<evidence type="ECO:0000256" key="1">
    <source>
        <dbReference type="ARBA" id="ARBA00004429"/>
    </source>
</evidence>
<feature type="transmembrane region" description="Helical" evidence="8">
    <location>
        <begin position="416"/>
        <end position="434"/>
    </location>
</feature>
<dbReference type="PROSITE" id="PS50850">
    <property type="entry name" value="MFS"/>
    <property type="match status" value="1"/>
</dbReference>
<evidence type="ECO:0000256" key="6">
    <source>
        <dbReference type="ARBA" id="ARBA00022989"/>
    </source>
</evidence>
<keyword evidence="4" id="KW-0997">Cell inner membrane</keyword>
<feature type="transmembrane region" description="Helical" evidence="8">
    <location>
        <begin position="156"/>
        <end position="180"/>
    </location>
</feature>
<feature type="transmembrane region" description="Helical" evidence="8">
    <location>
        <begin position="291"/>
        <end position="310"/>
    </location>
</feature>
<accession>A0ABT5SW35</accession>
<evidence type="ECO:0000256" key="2">
    <source>
        <dbReference type="ARBA" id="ARBA00022448"/>
    </source>
</evidence>
<dbReference type="RefSeq" id="WP_274201597.1">
    <property type="nucleotide sequence ID" value="NZ_JAQZAO010000007.1"/>
</dbReference>
<evidence type="ECO:0000313" key="10">
    <source>
        <dbReference type="EMBL" id="MDD7967065.1"/>
    </source>
</evidence>
<dbReference type="InterPro" id="IPR036259">
    <property type="entry name" value="MFS_trans_sf"/>
</dbReference>
<feature type="transmembrane region" description="Helical" evidence="8">
    <location>
        <begin position="90"/>
        <end position="114"/>
    </location>
</feature>
<dbReference type="InterPro" id="IPR005829">
    <property type="entry name" value="Sugar_transporter_CS"/>
</dbReference>
<keyword evidence="7 8" id="KW-0472">Membrane</keyword>